<feature type="compositionally biased region" description="Basic and acidic residues" evidence="2">
    <location>
        <begin position="479"/>
        <end position="492"/>
    </location>
</feature>
<evidence type="ECO:0000256" key="2">
    <source>
        <dbReference type="SAM" id="MobiDB-lite"/>
    </source>
</evidence>
<comment type="caution">
    <text evidence="4">The sequence shown here is derived from an EMBL/GenBank/DDBJ whole genome shotgun (WGS) entry which is preliminary data.</text>
</comment>
<sequence length="499" mass="56300">MSNKVKLLIVGIVVLFLAVVGIGGAATYYFLTNTPKNTYLLSEQESAKSWKEYFNDRFKNEAEFQEKMKDESYESSLKFGAEVPDTLLSQMGIPKSVVDSTNLVLNVGHDPKKKNSKLGIEPTIADNKIGNFQWSADKNNQYIETPLFKDIYKVKNNEIKKGVEKASGESLDTADGQDITNDSLNLNTILSSSQISQDDIDKISKKYSDLFVDQLDDDNFKKDKEKVKIFDDEKELKKVTMNLSSKDTKKIVVAMLEEAKKDEDLKNIVEKQGNVKEYDKEIKDLLKDAKDENASEYPKVKSIIYVDGKEILKRDLTITDKDDEKVKIEGTNVIDDGVQVDYKVSAPGEEGGFTLKGKSTNGDEISDKYELGFEENEYSKTTLKLDNKSKVDGDKRTDKGKVTFGQSYGQNFDLNYDHNLTTDTKNNQQKQKLNVDFDVSGEKIKLIMDGKSELKKDIKFKKDGAIDFNSLSESEIDDLTKEIEDSGEKIGEDLVENLQ</sequence>
<dbReference type="OrthoDB" id="2456475at2"/>
<proteinExistence type="predicted"/>
<evidence type="ECO:0000313" key="5">
    <source>
        <dbReference type="Proteomes" id="UP000241209"/>
    </source>
</evidence>
<protein>
    <submittedName>
        <fullName evidence="4">Uncharacterized protein</fullName>
    </submittedName>
</protein>
<accession>A0A2T4PTQ9</accession>
<feature type="transmembrane region" description="Helical" evidence="3">
    <location>
        <begin position="7"/>
        <end position="31"/>
    </location>
</feature>
<evidence type="ECO:0000256" key="1">
    <source>
        <dbReference type="SAM" id="Coils"/>
    </source>
</evidence>
<dbReference type="EMBL" id="PZFK01000010">
    <property type="protein sequence ID" value="PTI29765.1"/>
    <property type="molecule type" value="Genomic_DNA"/>
</dbReference>
<keyword evidence="3" id="KW-0472">Membrane</keyword>
<evidence type="ECO:0000313" key="4">
    <source>
        <dbReference type="EMBL" id="PTI29765.1"/>
    </source>
</evidence>
<evidence type="ECO:0000256" key="3">
    <source>
        <dbReference type="SAM" id="Phobius"/>
    </source>
</evidence>
<keyword evidence="1" id="KW-0175">Coiled coil</keyword>
<organism evidence="4 5">
    <name type="scientific">Mammaliicoccus vitulinus</name>
    <dbReference type="NCBI Taxonomy" id="71237"/>
    <lineage>
        <taxon>Bacteria</taxon>
        <taxon>Bacillati</taxon>
        <taxon>Bacillota</taxon>
        <taxon>Bacilli</taxon>
        <taxon>Bacillales</taxon>
        <taxon>Staphylococcaceae</taxon>
        <taxon>Mammaliicoccus</taxon>
    </lineage>
</organism>
<dbReference type="RefSeq" id="WP_016911828.1">
    <property type="nucleotide sequence ID" value="NZ_CANQVP010000010.1"/>
</dbReference>
<dbReference type="STRING" id="1167632.GCA_000286335_01141"/>
<keyword evidence="3" id="KW-1133">Transmembrane helix</keyword>
<dbReference type="AlphaFoldDB" id="A0A2T4PTQ9"/>
<feature type="coiled-coil region" evidence="1">
    <location>
        <begin position="268"/>
        <end position="295"/>
    </location>
</feature>
<feature type="region of interest" description="Disordered" evidence="2">
    <location>
        <begin position="479"/>
        <end position="499"/>
    </location>
</feature>
<keyword evidence="3" id="KW-0812">Transmembrane</keyword>
<gene>
    <name evidence="4" type="ORF">BU072_05960</name>
</gene>
<name>A0A2T4PTQ9_9STAP</name>
<dbReference type="Proteomes" id="UP000241209">
    <property type="component" value="Unassembled WGS sequence"/>
</dbReference>
<reference evidence="4 5" key="1">
    <citation type="journal article" date="2016" name="Front. Microbiol.">
        <title>Comprehensive Phylogenetic Analysis of Bovine Non-aureus Staphylococci Species Based on Whole-Genome Sequencing.</title>
        <authorList>
            <person name="Naushad S."/>
            <person name="Barkema H.W."/>
            <person name="Luby C."/>
            <person name="Condas L.A."/>
            <person name="Nobrega D.B."/>
            <person name="Carson D.A."/>
            <person name="De Buck J."/>
        </authorList>
    </citation>
    <scope>NUCLEOTIDE SEQUENCE [LARGE SCALE GENOMIC DNA]</scope>
    <source>
        <strain evidence="4 5">SNUC 2204</strain>
    </source>
</reference>